<dbReference type="InterPro" id="IPR001236">
    <property type="entry name" value="Lactate/malate_DH_N"/>
</dbReference>
<dbReference type="CDD" id="cd01337">
    <property type="entry name" value="MDH_glyoxysomal_mitochondrial"/>
    <property type="match status" value="1"/>
</dbReference>
<dbReference type="SUPFAM" id="SSF51735">
    <property type="entry name" value="NAD(P)-binding Rossmann-fold domains"/>
    <property type="match status" value="1"/>
</dbReference>
<dbReference type="EC" id="1.1.1.37" evidence="3"/>
<keyword evidence="6" id="KW-0520">NAD</keyword>
<feature type="domain" description="Lactate/malate dehydrogenase C-terminal" evidence="8">
    <location>
        <begin position="178"/>
        <end position="261"/>
    </location>
</feature>
<evidence type="ECO:0000259" key="7">
    <source>
        <dbReference type="Pfam" id="PF00056"/>
    </source>
</evidence>
<dbReference type="GO" id="GO:0006108">
    <property type="term" value="P:malate metabolic process"/>
    <property type="evidence" value="ECO:0007669"/>
    <property type="project" value="InterPro"/>
</dbReference>
<dbReference type="AlphaFoldDB" id="A0A2N9H7T0"/>
<dbReference type="GO" id="GO:0005739">
    <property type="term" value="C:mitochondrion"/>
    <property type="evidence" value="ECO:0007669"/>
    <property type="project" value="TreeGrafter"/>
</dbReference>
<dbReference type="Gene3D" id="3.90.110.10">
    <property type="entry name" value="Lactate dehydrogenase/glycoside hydrolase, family 4, C-terminal"/>
    <property type="match status" value="1"/>
</dbReference>
<feature type="domain" description="Lactate/malate dehydrogenase N-terminal" evidence="7">
    <location>
        <begin position="34"/>
        <end position="176"/>
    </location>
</feature>
<dbReference type="PANTHER" id="PTHR11540">
    <property type="entry name" value="MALATE AND LACTATE DEHYDROGENASE"/>
    <property type="match status" value="1"/>
</dbReference>
<dbReference type="SUPFAM" id="SSF56327">
    <property type="entry name" value="LDH C-terminal domain-like"/>
    <property type="match status" value="1"/>
</dbReference>
<dbReference type="Pfam" id="PF00056">
    <property type="entry name" value="Ldh_1_N"/>
    <property type="match status" value="1"/>
</dbReference>
<dbReference type="FunFam" id="3.40.50.720:FF:000013">
    <property type="entry name" value="Malate dehydrogenase"/>
    <property type="match status" value="1"/>
</dbReference>
<keyword evidence="4" id="KW-0816">Tricarboxylic acid cycle</keyword>
<name>A0A2N9H7T0_FAGSY</name>
<comment type="subunit">
    <text evidence="2">Homodimer.</text>
</comment>
<evidence type="ECO:0000256" key="1">
    <source>
        <dbReference type="ARBA" id="ARBA00008824"/>
    </source>
</evidence>
<evidence type="ECO:0000256" key="5">
    <source>
        <dbReference type="ARBA" id="ARBA00023002"/>
    </source>
</evidence>
<evidence type="ECO:0000259" key="8">
    <source>
        <dbReference type="Pfam" id="PF02866"/>
    </source>
</evidence>
<organism evidence="9">
    <name type="scientific">Fagus sylvatica</name>
    <name type="common">Beechnut</name>
    <dbReference type="NCBI Taxonomy" id="28930"/>
    <lineage>
        <taxon>Eukaryota</taxon>
        <taxon>Viridiplantae</taxon>
        <taxon>Streptophyta</taxon>
        <taxon>Embryophyta</taxon>
        <taxon>Tracheophyta</taxon>
        <taxon>Spermatophyta</taxon>
        <taxon>Magnoliopsida</taxon>
        <taxon>eudicotyledons</taxon>
        <taxon>Gunneridae</taxon>
        <taxon>Pentapetalae</taxon>
        <taxon>rosids</taxon>
        <taxon>fabids</taxon>
        <taxon>Fagales</taxon>
        <taxon>Fagaceae</taxon>
        <taxon>Fagus</taxon>
    </lineage>
</organism>
<reference evidence="9" key="1">
    <citation type="submission" date="2018-02" db="EMBL/GenBank/DDBJ databases">
        <authorList>
            <person name="Cohen D.B."/>
            <person name="Kent A.D."/>
        </authorList>
    </citation>
    <scope>NUCLEOTIDE SEQUENCE</scope>
</reference>
<dbReference type="InterPro" id="IPR015955">
    <property type="entry name" value="Lactate_DH/Glyco_Ohase_4_C"/>
</dbReference>
<dbReference type="Pfam" id="PF02866">
    <property type="entry name" value="Ldh_1_C"/>
    <property type="match status" value="1"/>
</dbReference>
<dbReference type="GO" id="GO:0030060">
    <property type="term" value="F:L-malate dehydrogenase (NAD+) activity"/>
    <property type="evidence" value="ECO:0007669"/>
    <property type="project" value="UniProtKB-EC"/>
</dbReference>
<dbReference type="Gene3D" id="3.40.50.720">
    <property type="entry name" value="NAD(P)-binding Rossmann-like Domain"/>
    <property type="match status" value="1"/>
</dbReference>
<dbReference type="InterPro" id="IPR010097">
    <property type="entry name" value="Malate_DH_type1"/>
</dbReference>
<dbReference type="InterPro" id="IPR036291">
    <property type="entry name" value="NAD(P)-bd_dom_sf"/>
</dbReference>
<dbReference type="PANTHER" id="PTHR11540:SF47">
    <property type="entry name" value="MALATE DEHYDROGENASE"/>
    <property type="match status" value="1"/>
</dbReference>
<dbReference type="PROSITE" id="PS00068">
    <property type="entry name" value="MDH"/>
    <property type="match status" value="1"/>
</dbReference>
<proteinExistence type="inferred from homology"/>
<evidence type="ECO:0000256" key="2">
    <source>
        <dbReference type="ARBA" id="ARBA00011738"/>
    </source>
</evidence>
<accession>A0A2N9H7T0</accession>
<dbReference type="InterPro" id="IPR022383">
    <property type="entry name" value="Lactate/malate_DH_C"/>
</dbReference>
<evidence type="ECO:0000313" key="9">
    <source>
        <dbReference type="EMBL" id="SPD07700.1"/>
    </source>
</evidence>
<sequence length="432" mass="46778">MRTSMVRSVQSAIARSSGFVSRRSYSSESVPERKVAVLGAAGGIGQPLALLMKLNPLVSRLALYDIAGTPGVAADVSHINIRSEVSGYAGEEELAKALEGSDIVIIPAGVPRKPGMTRDDLFNINAGIVKSLCTAIAKYCPHALVNMISNPVNSTVPIAAEVFKKAGTYDEKMLFGVTTLDVVRAKTFYAGKANVNVSEVNVPVIGGHAGITILPLFSQATPKANLSDEDIKALTKRTQEGGTEVVKAKAGKGSATLSMAWKYCVLDSIASVCETCGSRDTYTLKRLRNGHGHRVIRDVGAYERMWSHDGTWAYMTLGDVAINLENFVQLGPWEDTMDCKQLWLGSHGCGNDENHERRIEMWEGHEAIVLGVLHQVKKVPQARCAAIENCEEAVMHDVKVKDDGYGELASPDWGEPRVVFGVMSPYEQMGRE</sequence>
<dbReference type="EMBL" id="OIVN01002949">
    <property type="protein sequence ID" value="SPD07700.1"/>
    <property type="molecule type" value="Genomic_DNA"/>
</dbReference>
<dbReference type="NCBIfam" id="TIGR01772">
    <property type="entry name" value="MDH_euk_gproteo"/>
    <property type="match status" value="1"/>
</dbReference>
<evidence type="ECO:0000256" key="6">
    <source>
        <dbReference type="ARBA" id="ARBA00023027"/>
    </source>
</evidence>
<evidence type="ECO:0000256" key="4">
    <source>
        <dbReference type="ARBA" id="ARBA00022532"/>
    </source>
</evidence>
<protein>
    <recommendedName>
        <fullName evidence="3">malate dehydrogenase</fullName>
        <ecNumber evidence="3">1.1.1.37</ecNumber>
    </recommendedName>
</protein>
<comment type="similarity">
    <text evidence="1">Belongs to the LDH/MDH superfamily. MDH type 1 family.</text>
</comment>
<dbReference type="InterPro" id="IPR001252">
    <property type="entry name" value="Malate_DH_AS"/>
</dbReference>
<keyword evidence="5" id="KW-0560">Oxidoreductase</keyword>
<gene>
    <name evidence="9" type="ORF">FSB_LOCUS35582</name>
</gene>
<evidence type="ECO:0000256" key="3">
    <source>
        <dbReference type="ARBA" id="ARBA00012995"/>
    </source>
</evidence>
<dbReference type="GO" id="GO:0006099">
    <property type="term" value="P:tricarboxylic acid cycle"/>
    <property type="evidence" value="ECO:0007669"/>
    <property type="project" value="UniProtKB-KW"/>
</dbReference>